<dbReference type="Proteomes" id="UP000016935">
    <property type="component" value="Unassembled WGS sequence"/>
</dbReference>
<evidence type="ECO:0000256" key="2">
    <source>
        <dbReference type="SAM" id="Phobius"/>
    </source>
</evidence>
<feature type="compositionally biased region" description="Basic and acidic residues" evidence="1">
    <location>
        <begin position="238"/>
        <end position="254"/>
    </location>
</feature>
<dbReference type="RefSeq" id="XP_008025085.1">
    <property type="nucleotide sequence ID" value="XM_008026894.1"/>
</dbReference>
<dbReference type="OrthoDB" id="5411141at2759"/>
<keyword evidence="2" id="KW-0812">Transmembrane</keyword>
<feature type="transmembrane region" description="Helical" evidence="2">
    <location>
        <begin position="128"/>
        <end position="149"/>
    </location>
</feature>
<evidence type="ECO:0000313" key="4">
    <source>
        <dbReference type="Proteomes" id="UP000016935"/>
    </source>
</evidence>
<name>R0KH42_EXST2</name>
<reference evidence="3 4" key="1">
    <citation type="journal article" date="2012" name="PLoS Pathog.">
        <title>Diverse lifestyles and strategies of plant pathogenesis encoded in the genomes of eighteen Dothideomycetes fungi.</title>
        <authorList>
            <person name="Ohm R.A."/>
            <person name="Feau N."/>
            <person name="Henrissat B."/>
            <person name="Schoch C.L."/>
            <person name="Horwitz B.A."/>
            <person name="Barry K.W."/>
            <person name="Condon B.J."/>
            <person name="Copeland A.C."/>
            <person name="Dhillon B."/>
            <person name="Glaser F."/>
            <person name="Hesse C.N."/>
            <person name="Kosti I."/>
            <person name="LaButti K."/>
            <person name="Lindquist E.A."/>
            <person name="Lucas S."/>
            <person name="Salamov A.A."/>
            <person name="Bradshaw R.E."/>
            <person name="Ciuffetti L."/>
            <person name="Hamelin R.C."/>
            <person name="Kema G.H.J."/>
            <person name="Lawrence C."/>
            <person name="Scott J.A."/>
            <person name="Spatafora J.W."/>
            <person name="Turgeon B.G."/>
            <person name="de Wit P.J.G.M."/>
            <person name="Zhong S."/>
            <person name="Goodwin S.B."/>
            <person name="Grigoriev I.V."/>
        </authorList>
    </citation>
    <scope>NUCLEOTIDE SEQUENCE [LARGE SCALE GENOMIC DNA]</scope>
    <source>
        <strain evidence="4">28A</strain>
    </source>
</reference>
<sequence length="474" mass="52254">MPTPRRNEASNRVGYVVVEKDGVEHKRWLDPEEPMANVKRVVGSSWPTTQPSRPRDDDDDYHYDSDDDEYKTTPVASLPLPSSTTLSTMSINSSPRPAAIPAQTPVAEMQPPEPQGDTRPISQTTEHLLIAAGSIGATIIIVMLVLAIYTMRKRGVSIKGLLHPGKGPYQNGPPPSLASRYGQDHKYMYGDERGYGMNDSINAPRPAAYSVKSGSFSTQKPLQSLGRSDSFNQPPTRDGNRSFYEDASEPDWHRRNNSTTPSSPVLPIEGQRHSASSRNTRSILDDDEALQFAEVQGRPPSNLPAPPTFRQFLSNRPSISQRPGFGGIGAMASRFSWTNSNAPQTPHDPSRDTVAQSVGRDSYITTRSSVPRFRTVDSWVNQQSNRVEEQRLKQQFRMTQSTACSDDDVPEMPALPAGVSKNNSAIALQPTGLARNGSKSGLVGRDIKHQRHDTQTTAPIFKAHRYRGSLQRAQ</sequence>
<reference evidence="3 4" key="2">
    <citation type="journal article" date="2013" name="PLoS Genet.">
        <title>Comparative genome structure, secondary metabolite, and effector coding capacity across Cochliobolus pathogens.</title>
        <authorList>
            <person name="Condon B.J."/>
            <person name="Leng Y."/>
            <person name="Wu D."/>
            <person name="Bushley K.E."/>
            <person name="Ohm R.A."/>
            <person name="Otillar R."/>
            <person name="Martin J."/>
            <person name="Schackwitz W."/>
            <person name="Grimwood J."/>
            <person name="MohdZainudin N."/>
            <person name="Xue C."/>
            <person name="Wang R."/>
            <person name="Manning V.A."/>
            <person name="Dhillon B."/>
            <person name="Tu Z.J."/>
            <person name="Steffenson B.J."/>
            <person name="Salamov A."/>
            <person name="Sun H."/>
            <person name="Lowry S."/>
            <person name="LaButti K."/>
            <person name="Han J."/>
            <person name="Copeland A."/>
            <person name="Lindquist E."/>
            <person name="Barry K."/>
            <person name="Schmutz J."/>
            <person name="Baker S.E."/>
            <person name="Ciuffetti L.M."/>
            <person name="Grigoriev I.V."/>
            <person name="Zhong S."/>
            <person name="Turgeon B.G."/>
        </authorList>
    </citation>
    <scope>NUCLEOTIDE SEQUENCE [LARGE SCALE GENOMIC DNA]</scope>
    <source>
        <strain evidence="4">28A</strain>
    </source>
</reference>
<dbReference type="STRING" id="671987.R0KH42"/>
<feature type="compositionally biased region" description="Low complexity" evidence="1">
    <location>
        <begin position="72"/>
        <end position="90"/>
    </location>
</feature>
<evidence type="ECO:0000256" key="1">
    <source>
        <dbReference type="SAM" id="MobiDB-lite"/>
    </source>
</evidence>
<feature type="region of interest" description="Disordered" evidence="1">
    <location>
        <begin position="206"/>
        <end position="283"/>
    </location>
</feature>
<dbReference type="EMBL" id="KB908592">
    <property type="protein sequence ID" value="EOA87392.1"/>
    <property type="molecule type" value="Genomic_DNA"/>
</dbReference>
<organism evidence="3 4">
    <name type="scientific">Exserohilum turcicum (strain 28A)</name>
    <name type="common">Northern leaf blight fungus</name>
    <name type="synonym">Setosphaeria turcica</name>
    <dbReference type="NCBI Taxonomy" id="671987"/>
    <lineage>
        <taxon>Eukaryota</taxon>
        <taxon>Fungi</taxon>
        <taxon>Dikarya</taxon>
        <taxon>Ascomycota</taxon>
        <taxon>Pezizomycotina</taxon>
        <taxon>Dothideomycetes</taxon>
        <taxon>Pleosporomycetidae</taxon>
        <taxon>Pleosporales</taxon>
        <taxon>Pleosporineae</taxon>
        <taxon>Pleosporaceae</taxon>
        <taxon>Exserohilum</taxon>
    </lineage>
</organism>
<feature type="region of interest" description="Disordered" evidence="1">
    <location>
        <begin position="429"/>
        <end position="474"/>
    </location>
</feature>
<evidence type="ECO:0000313" key="3">
    <source>
        <dbReference type="EMBL" id="EOA87392.1"/>
    </source>
</evidence>
<keyword evidence="4" id="KW-1185">Reference proteome</keyword>
<dbReference type="AlphaFoldDB" id="R0KH42"/>
<feature type="compositionally biased region" description="Polar residues" evidence="1">
    <location>
        <begin position="212"/>
        <end position="235"/>
    </location>
</feature>
<feature type="region of interest" description="Disordered" evidence="1">
    <location>
        <begin position="28"/>
        <end position="98"/>
    </location>
</feature>
<feature type="region of interest" description="Disordered" evidence="1">
    <location>
        <begin position="297"/>
        <end position="361"/>
    </location>
</feature>
<feature type="compositionally biased region" description="Polar residues" evidence="1">
    <location>
        <begin position="273"/>
        <end position="282"/>
    </location>
</feature>
<keyword evidence="2" id="KW-1133">Transmembrane helix</keyword>
<gene>
    <name evidence="3" type="ORF">SETTUDRAFT_31659</name>
</gene>
<feature type="compositionally biased region" description="Acidic residues" evidence="1">
    <location>
        <begin position="57"/>
        <end position="69"/>
    </location>
</feature>
<accession>R0KH42</accession>
<keyword evidence="2" id="KW-0472">Membrane</keyword>
<dbReference type="GeneID" id="19403568"/>
<protein>
    <submittedName>
        <fullName evidence="3">Uncharacterized protein</fullName>
    </submittedName>
</protein>
<dbReference type="eggNOG" id="ENOG502SEYQ">
    <property type="taxonomic scope" value="Eukaryota"/>
</dbReference>
<dbReference type="HOGENOM" id="CLU_560175_0_0_1"/>
<feature type="compositionally biased region" description="Polar residues" evidence="1">
    <location>
        <begin position="335"/>
        <end position="344"/>
    </location>
</feature>
<feature type="compositionally biased region" description="Polar residues" evidence="1">
    <location>
        <begin position="311"/>
        <end position="321"/>
    </location>
</feature>
<proteinExistence type="predicted"/>